<keyword evidence="1" id="KW-0472">Membrane</keyword>
<keyword evidence="1" id="KW-0812">Transmembrane</keyword>
<proteinExistence type="predicted"/>
<evidence type="ECO:0000313" key="2">
    <source>
        <dbReference type="EMBL" id="CAL8121356.1"/>
    </source>
</evidence>
<organism evidence="2 3">
    <name type="scientific">Orchesella dallaii</name>
    <dbReference type="NCBI Taxonomy" id="48710"/>
    <lineage>
        <taxon>Eukaryota</taxon>
        <taxon>Metazoa</taxon>
        <taxon>Ecdysozoa</taxon>
        <taxon>Arthropoda</taxon>
        <taxon>Hexapoda</taxon>
        <taxon>Collembola</taxon>
        <taxon>Entomobryomorpha</taxon>
        <taxon>Entomobryoidea</taxon>
        <taxon>Orchesellidae</taxon>
        <taxon>Orchesellinae</taxon>
        <taxon>Orchesella</taxon>
    </lineage>
</organism>
<dbReference type="Proteomes" id="UP001642540">
    <property type="component" value="Unassembled WGS sequence"/>
</dbReference>
<dbReference type="EMBL" id="CAXLJM020000065">
    <property type="protein sequence ID" value="CAL8121356.1"/>
    <property type="molecule type" value="Genomic_DNA"/>
</dbReference>
<protein>
    <recommendedName>
        <fullName evidence="4">Gustatory receptor</fullName>
    </recommendedName>
</protein>
<feature type="transmembrane region" description="Helical" evidence="1">
    <location>
        <begin position="276"/>
        <end position="296"/>
    </location>
</feature>
<feature type="transmembrane region" description="Helical" evidence="1">
    <location>
        <begin position="242"/>
        <end position="264"/>
    </location>
</feature>
<feature type="transmembrane region" description="Helical" evidence="1">
    <location>
        <begin position="6"/>
        <end position="26"/>
    </location>
</feature>
<feature type="transmembrane region" description="Helical" evidence="1">
    <location>
        <begin position="47"/>
        <end position="66"/>
    </location>
</feature>
<evidence type="ECO:0000313" key="3">
    <source>
        <dbReference type="Proteomes" id="UP001642540"/>
    </source>
</evidence>
<evidence type="ECO:0000256" key="1">
    <source>
        <dbReference type="SAM" id="Phobius"/>
    </source>
</evidence>
<accession>A0ABP1R6M2</accession>
<sequence length="377" mass="42583">MLNTLTSLEMFAFQLQEILYFFYLIPIPFKFNEGFTKVNISKERSTWILWGGSMTIMFIYGLVQAFSIVRYTFFCPLDEFELVHKIVLTLGTTMVLGGSVLTLVALRDITTFVSGFNEMLKLNLNVENCKVIGTATAPFFVTGIALSMNWDGTYFILEEVLTHPFNRTQLEILTSLGIRGIPLFLISLETARGGSFCFSIFILTIAKFIRVTNCLLSSELGFDSLFRFQLHQRLVLKKIQGLLFATNHLCLFVVFWITVASLCISLKGGGGTIPTVIWYCAILIANFLIVGISILLPDVARTCDSCKTVVENCQVSTRSKYKVWKTKTQGINFRKAVSMIPIRIPYGSFYIIGLEFAVDYFTLIMLRTVDAILIEEL</sequence>
<feature type="transmembrane region" description="Helical" evidence="1">
    <location>
        <begin position="86"/>
        <end position="110"/>
    </location>
</feature>
<name>A0ABP1R6M2_9HEXA</name>
<keyword evidence="1" id="KW-1133">Transmembrane helix</keyword>
<reference evidence="2 3" key="1">
    <citation type="submission" date="2024-08" db="EMBL/GenBank/DDBJ databases">
        <authorList>
            <person name="Cucini C."/>
            <person name="Frati F."/>
        </authorList>
    </citation>
    <scope>NUCLEOTIDE SEQUENCE [LARGE SCALE GENOMIC DNA]</scope>
</reference>
<keyword evidence="3" id="KW-1185">Reference proteome</keyword>
<evidence type="ECO:0008006" key="4">
    <source>
        <dbReference type="Google" id="ProtNLM"/>
    </source>
</evidence>
<gene>
    <name evidence="2" type="ORF">ODALV1_LOCUS19345</name>
</gene>
<comment type="caution">
    <text evidence="2">The sequence shown here is derived from an EMBL/GenBank/DDBJ whole genome shotgun (WGS) entry which is preliminary data.</text>
</comment>